<dbReference type="Pfam" id="PF01555">
    <property type="entry name" value="N6_N4_Mtase"/>
    <property type="match status" value="1"/>
</dbReference>
<keyword evidence="8" id="KW-1185">Reference proteome</keyword>
<dbReference type="PANTHER" id="PTHR33375">
    <property type="entry name" value="CHROMOSOME-PARTITIONING PROTEIN PARB-RELATED"/>
    <property type="match status" value="1"/>
</dbReference>
<dbReference type="InterPro" id="IPR015840">
    <property type="entry name" value="DNA_MeTrfase_ParB"/>
</dbReference>
<dbReference type="SMART" id="SM00470">
    <property type="entry name" value="ParB"/>
    <property type="match status" value="1"/>
</dbReference>
<dbReference type="PANTHER" id="PTHR33375:SF1">
    <property type="entry name" value="CHROMOSOME-PARTITIONING PROTEIN PARB-RELATED"/>
    <property type="match status" value="1"/>
</dbReference>
<dbReference type="SUPFAM" id="SSF53335">
    <property type="entry name" value="S-adenosyl-L-methionine-dependent methyltransferases"/>
    <property type="match status" value="1"/>
</dbReference>
<evidence type="ECO:0000313" key="8">
    <source>
        <dbReference type="Proteomes" id="UP001254848"/>
    </source>
</evidence>
<evidence type="ECO:0000256" key="1">
    <source>
        <dbReference type="ARBA" id="ARBA00006594"/>
    </source>
</evidence>
<accession>A0ABU3NTA3</accession>
<dbReference type="Gene3D" id="3.40.50.150">
    <property type="entry name" value="Vaccinia Virus protein VP39"/>
    <property type="match status" value="1"/>
</dbReference>
<evidence type="ECO:0000313" key="7">
    <source>
        <dbReference type="EMBL" id="MDT8900059.1"/>
    </source>
</evidence>
<dbReference type="Gene3D" id="3.90.1530.10">
    <property type="entry name" value="Conserved hypothetical protein from pyrococcus furiosus pfu- 392566-001, ParB domain"/>
    <property type="match status" value="1"/>
</dbReference>
<gene>
    <name evidence="7" type="ORF">Q4T40_02260</name>
</gene>
<proteinExistence type="inferred from homology"/>
<dbReference type="Proteomes" id="UP001254848">
    <property type="component" value="Unassembled WGS sequence"/>
</dbReference>
<dbReference type="InterPro" id="IPR002052">
    <property type="entry name" value="DNA_methylase_N6_adenine_CS"/>
</dbReference>
<dbReference type="GO" id="GO:0008168">
    <property type="term" value="F:methyltransferase activity"/>
    <property type="evidence" value="ECO:0007669"/>
    <property type="project" value="UniProtKB-KW"/>
</dbReference>
<evidence type="ECO:0000256" key="3">
    <source>
        <dbReference type="ARBA" id="ARBA00022679"/>
    </source>
</evidence>
<dbReference type="InterPro" id="IPR050336">
    <property type="entry name" value="Chromosome_partition/occlusion"/>
</dbReference>
<dbReference type="InterPro" id="IPR029063">
    <property type="entry name" value="SAM-dependent_MTases_sf"/>
</dbReference>
<dbReference type="SUPFAM" id="SSF110849">
    <property type="entry name" value="ParB/Sulfiredoxin"/>
    <property type="match status" value="1"/>
</dbReference>
<dbReference type="EMBL" id="JAUOZS010000001">
    <property type="protein sequence ID" value="MDT8900059.1"/>
    <property type="molecule type" value="Genomic_DNA"/>
</dbReference>
<evidence type="ECO:0000256" key="4">
    <source>
        <dbReference type="ARBA" id="ARBA00022691"/>
    </source>
</evidence>
<keyword evidence="4" id="KW-0949">S-adenosyl-L-methionine</keyword>
<feature type="domain" description="ParB-like N-terminal" evidence="6">
    <location>
        <begin position="7"/>
        <end position="92"/>
    </location>
</feature>
<dbReference type="PROSITE" id="PS00092">
    <property type="entry name" value="N6_MTASE"/>
    <property type="match status" value="1"/>
</dbReference>
<organism evidence="7 8">
    <name type="scientific">Anaeroselena agilis</name>
    <dbReference type="NCBI Taxonomy" id="3063788"/>
    <lineage>
        <taxon>Bacteria</taxon>
        <taxon>Bacillati</taxon>
        <taxon>Bacillota</taxon>
        <taxon>Negativicutes</taxon>
        <taxon>Acetonemataceae</taxon>
        <taxon>Anaeroselena</taxon>
    </lineage>
</organism>
<keyword evidence="3" id="KW-0808">Transferase</keyword>
<evidence type="ECO:0000256" key="2">
    <source>
        <dbReference type="ARBA" id="ARBA00022603"/>
    </source>
</evidence>
<evidence type="ECO:0000259" key="6">
    <source>
        <dbReference type="SMART" id="SM00470"/>
    </source>
</evidence>
<name>A0ABU3NTA3_9FIRM</name>
<dbReference type="CDD" id="cd16402">
    <property type="entry name" value="ParB_N_like_MT"/>
    <property type="match status" value="1"/>
</dbReference>
<protein>
    <submittedName>
        <fullName evidence="7">DNA modification methylase</fullName>
    </submittedName>
</protein>
<dbReference type="PRINTS" id="PR00506">
    <property type="entry name" value="D21N6MTFRASE"/>
</dbReference>
<dbReference type="GO" id="GO:0032259">
    <property type="term" value="P:methylation"/>
    <property type="evidence" value="ECO:0007669"/>
    <property type="project" value="UniProtKB-KW"/>
</dbReference>
<dbReference type="InterPro" id="IPR002295">
    <property type="entry name" value="N4/N6-MTase_EcoPI_Mod-like"/>
</dbReference>
<keyword evidence="2 7" id="KW-0489">Methyltransferase</keyword>
<reference evidence="7 8" key="1">
    <citation type="submission" date="2023-07" db="EMBL/GenBank/DDBJ databases">
        <title>The novel representative of Negativicutes class, Anaeroselena agilis gen. nov. sp. nov.</title>
        <authorList>
            <person name="Prokofeva M.I."/>
            <person name="Elcheninov A.G."/>
            <person name="Klyukina A."/>
            <person name="Kublanov I.V."/>
            <person name="Frolov E.N."/>
            <person name="Podosokorskaya O.A."/>
        </authorList>
    </citation>
    <scope>NUCLEOTIDE SEQUENCE [LARGE SCALE GENOMIC DNA]</scope>
    <source>
        <strain evidence="7 8">4137-cl</strain>
    </source>
</reference>
<dbReference type="Pfam" id="PF02195">
    <property type="entry name" value="ParB_N"/>
    <property type="match status" value="1"/>
</dbReference>
<evidence type="ECO:0000256" key="5">
    <source>
        <dbReference type="ARBA" id="ARBA00022747"/>
    </source>
</evidence>
<dbReference type="InterPro" id="IPR003115">
    <property type="entry name" value="ParB_N"/>
</dbReference>
<dbReference type="InterPro" id="IPR036086">
    <property type="entry name" value="ParB/Sulfiredoxin_sf"/>
</dbReference>
<dbReference type="PIRSF" id="PIRSF036758">
    <property type="entry name" value="Aden_M_ParB"/>
    <property type="match status" value="1"/>
</dbReference>
<keyword evidence="5" id="KW-0680">Restriction system</keyword>
<sequence length="460" mass="50371">MAELKIIYKNISEVFPYINNPRNNEKGVDKVAASIKEFGFKVPIIIDGAGCIVAGHTRILAAQKLGIEQIPCVVADDLTEAQVKAFRIADNKVAEFSTWDEGLLLQEFEALREMDFDVSLTGFDLADVELIEQENGAGGEKGDDDNFDMSDELEKIVEPATQPGDVYVLGAHRLLCGDATKLEDAKKLMDGALADMIFTDPPYNVAYEGGTADKLTIMNDSMSDANFYQFLKDAYTTMLAVAKPGAAIYVCHADSEGLNFRKAMIDAGWLVKQCLIWVKNTFVLGRQDYQWKHEPILYGWKPGDAHYFNGGRKQSTVIDDIAGITVQPDGDGYIISFASGLASTSIRVPSYEVLFAGLDDETTTWRIEKPSRNADHPTMKPVALCARAIKNSSKLGGIVVDLFGGSGSTLIACEETGRVCYTSELDPKYCDVIVARWEQLTGKKAMRIAAKKAKPKRAGG</sequence>
<dbReference type="InterPro" id="IPR002941">
    <property type="entry name" value="DNA_methylase_N4/N6"/>
</dbReference>
<dbReference type="RefSeq" id="WP_413778619.1">
    <property type="nucleotide sequence ID" value="NZ_JAUOZS010000001.1"/>
</dbReference>
<comment type="similarity">
    <text evidence="1">Belongs to the N(4)/N(6)-methyltransferase family.</text>
</comment>
<comment type="caution">
    <text evidence="7">The sequence shown here is derived from an EMBL/GenBank/DDBJ whole genome shotgun (WGS) entry which is preliminary data.</text>
</comment>